<proteinExistence type="predicted"/>
<keyword evidence="25" id="KW-0269">Exonuclease</keyword>
<evidence type="ECO:0000256" key="12">
    <source>
        <dbReference type="ARBA" id="ARBA00022843"/>
    </source>
</evidence>
<dbReference type="EMBL" id="DRTV01000106">
    <property type="protein sequence ID" value="HHF58070.1"/>
    <property type="molecule type" value="Genomic_DNA"/>
</dbReference>
<keyword evidence="9" id="KW-0548">Nucleotidyltransferase</keyword>
<comment type="caution">
    <text evidence="25">The sequence shown here is derived from an EMBL/GenBank/DDBJ whole genome shotgun (WGS) entry which is preliminary data.</text>
</comment>
<dbReference type="Pfam" id="PF14716">
    <property type="entry name" value="HHH_8"/>
    <property type="match status" value="1"/>
</dbReference>
<keyword evidence="10" id="KW-0235">DNA replication</keyword>
<dbReference type="SUPFAM" id="SSF81301">
    <property type="entry name" value="Nucleotidyltransferase"/>
    <property type="match status" value="1"/>
</dbReference>
<dbReference type="InterPro" id="IPR003583">
    <property type="entry name" value="Hlx-hairpin-Hlx_DNA-bd_motif"/>
</dbReference>
<dbReference type="Pfam" id="PF02811">
    <property type="entry name" value="PHP"/>
    <property type="match status" value="1"/>
</dbReference>
<evidence type="ECO:0000256" key="14">
    <source>
        <dbReference type="ARBA" id="ARBA00023053"/>
    </source>
</evidence>
<accession>A0A7C5I4G0</accession>
<dbReference type="PANTHER" id="PTHR11276:SF28">
    <property type="entry name" value="DNA POLYMERASE LAMBDA"/>
    <property type="match status" value="1"/>
</dbReference>
<sequence length="482" mass="54370">MNKNKVLAQIFEKIGDALEFMGDNPFKISAYRKAARVLNDLVEDVEEVYKEKGLQGLMTIPGIGERIAKKIAEYLETGKMRKYEEVMSLVPQDLLELLDVPGLGPKTLKLAYDELGVKNLEDLKKVLEDGSLEKLPGMGAKKVENIKKGLELYTRMKDRIPIGLAIPIVEDIVGRLKELKEVELISPCGSFRRMKETVGDLDILVVGQDGFKIIKYFTELPGVTKVLAQGETKGSCIFEDRYQVDLRVVPRDSWGAALQYFTGSKAHNIKIRSIAKQKGLKVSEYGVFKGEKKITGASEDEVYKVLGLKWIPPELREDRGEIEAALNDALPNLVKEDQIRGDLHVHSRYSDGTADLEEIALKGIERGYEYIAICDHSRSVKYARGLEIDRLLKKLEEIEQVNQKYPRIRLLAGTEVDILQDGTLDYPDEILEKLDFVVAAIHIWKKDEDVTARILKAMDNPHVDVIAHPTGRLIGQREGYRL</sequence>
<dbReference type="SUPFAM" id="SSF89550">
    <property type="entry name" value="PHP domain-like"/>
    <property type="match status" value="1"/>
</dbReference>
<evidence type="ECO:0000256" key="6">
    <source>
        <dbReference type="ARBA" id="ARBA00022481"/>
    </source>
</evidence>
<feature type="domain" description="Helix-hairpin-helix DNA-binding motif class 1" evidence="22">
    <location>
        <begin position="95"/>
        <end position="114"/>
    </location>
</feature>
<keyword evidence="25" id="KW-0540">Nuclease</keyword>
<dbReference type="SUPFAM" id="SSF47802">
    <property type="entry name" value="DNA polymerase beta, N-terminal domain-like"/>
    <property type="match status" value="1"/>
</dbReference>
<dbReference type="Gene3D" id="1.10.150.20">
    <property type="entry name" value="5' to 3' exonuclease, C-terminal subdomain"/>
    <property type="match status" value="1"/>
</dbReference>
<protein>
    <recommendedName>
        <fullName evidence="5">DNA polymerase beta</fullName>
        <ecNumber evidence="3">2.7.7.7</ecNumber>
        <ecNumber evidence="4">4.2.99.18</ecNumber>
    </recommendedName>
    <alternativeName>
        <fullName evidence="16">5'-deoxyribose-phosphate lyase</fullName>
    </alternativeName>
    <alternativeName>
        <fullName evidence="17">AP lyase</fullName>
    </alternativeName>
</protein>
<keyword evidence="13" id="KW-0239">DNA-directed DNA polymerase</keyword>
<dbReference type="PRINTS" id="PR00870">
    <property type="entry name" value="DNAPOLXBETA"/>
</dbReference>
<evidence type="ECO:0000259" key="23">
    <source>
        <dbReference type="SMART" id="SM00481"/>
    </source>
</evidence>
<dbReference type="Gene3D" id="3.20.20.140">
    <property type="entry name" value="Metal-dependent hydrolases"/>
    <property type="match status" value="1"/>
</dbReference>
<dbReference type="GO" id="GO:0003677">
    <property type="term" value="F:DNA binding"/>
    <property type="evidence" value="ECO:0007669"/>
    <property type="project" value="InterPro"/>
</dbReference>
<evidence type="ECO:0000259" key="22">
    <source>
        <dbReference type="SMART" id="SM00278"/>
    </source>
</evidence>
<dbReference type="CDD" id="cd00141">
    <property type="entry name" value="NT_POLXc"/>
    <property type="match status" value="1"/>
</dbReference>
<evidence type="ECO:0000256" key="5">
    <source>
        <dbReference type="ARBA" id="ARBA00020020"/>
    </source>
</evidence>
<feature type="domain" description="Helix-hairpin-helix DNA-binding motif class 1" evidence="22">
    <location>
        <begin position="130"/>
        <end position="149"/>
    </location>
</feature>
<name>A0A7C5I4G0_UNCW3</name>
<evidence type="ECO:0000256" key="9">
    <source>
        <dbReference type="ARBA" id="ARBA00022695"/>
    </source>
</evidence>
<gene>
    <name evidence="25" type="primary">polX</name>
    <name evidence="25" type="ORF">ENL41_01435</name>
</gene>
<keyword evidence="14" id="KW-0915">Sodium</keyword>
<dbReference type="InterPro" id="IPR022312">
    <property type="entry name" value="DNA_pol_X"/>
</dbReference>
<dbReference type="Gene3D" id="1.10.150.110">
    <property type="entry name" value="DNA polymerase beta, N-terminal domain-like"/>
    <property type="match status" value="1"/>
</dbReference>
<dbReference type="GO" id="GO:0003887">
    <property type="term" value="F:DNA-directed DNA polymerase activity"/>
    <property type="evidence" value="ECO:0007669"/>
    <property type="project" value="UniProtKB-KW"/>
</dbReference>
<evidence type="ECO:0000259" key="24">
    <source>
        <dbReference type="SMART" id="SM00483"/>
    </source>
</evidence>
<feature type="domain" description="Polymerase/histidinol phosphatase N-terminal" evidence="23">
    <location>
        <begin position="341"/>
        <end position="420"/>
    </location>
</feature>
<dbReference type="SMART" id="SM00481">
    <property type="entry name" value="POLIIIAc"/>
    <property type="match status" value="1"/>
</dbReference>
<dbReference type="Proteomes" id="UP000886014">
    <property type="component" value="Unassembled WGS sequence"/>
</dbReference>
<comment type="cofactor">
    <cofactor evidence="1">
        <name>Mg(2+)</name>
        <dbReference type="ChEBI" id="CHEBI:18420"/>
    </cofactor>
</comment>
<dbReference type="InterPro" id="IPR002008">
    <property type="entry name" value="DNA_pol_X_beta-like"/>
</dbReference>
<keyword evidence="15" id="KW-0234">DNA repair</keyword>
<dbReference type="InterPro" id="IPR037160">
    <property type="entry name" value="DNA_Pol_thumb_sf"/>
</dbReference>
<feature type="domain" description="DNA-directed DNA polymerase X" evidence="24">
    <location>
        <begin position="2"/>
        <end position="317"/>
    </location>
</feature>
<dbReference type="InterPro" id="IPR003141">
    <property type="entry name" value="Pol/His_phosphatase_N"/>
</dbReference>
<feature type="non-terminal residue" evidence="25">
    <location>
        <position position="482"/>
    </location>
</feature>
<dbReference type="EC" id="2.7.7.7" evidence="3"/>
<evidence type="ECO:0000256" key="15">
    <source>
        <dbReference type="ARBA" id="ARBA00023204"/>
    </source>
</evidence>
<keyword evidence="7" id="KW-0237">DNA synthesis</keyword>
<keyword evidence="6" id="KW-0488">Methylation</keyword>
<reference evidence="25" key="1">
    <citation type="journal article" date="2020" name="mSystems">
        <title>Genome- and Community-Level Interaction Insights into Carbon Utilization and Element Cycling Functions of Hydrothermarchaeota in Hydrothermal Sediment.</title>
        <authorList>
            <person name="Zhou Z."/>
            <person name="Liu Y."/>
            <person name="Xu W."/>
            <person name="Pan J."/>
            <person name="Luo Z.H."/>
            <person name="Li M."/>
        </authorList>
    </citation>
    <scope>NUCLEOTIDE SEQUENCE [LARGE SCALE GENOMIC DNA]</scope>
    <source>
        <strain evidence="25">HyVt-94</strain>
    </source>
</reference>
<dbReference type="AlphaFoldDB" id="A0A7C5I4G0"/>
<comment type="catalytic activity">
    <reaction evidence="21">
        <text>DNA(n) + a 2'-deoxyribonucleoside 5'-triphosphate = DNA(n+1) + diphosphate</text>
        <dbReference type="Rhea" id="RHEA:22508"/>
        <dbReference type="Rhea" id="RHEA-COMP:17339"/>
        <dbReference type="Rhea" id="RHEA-COMP:17340"/>
        <dbReference type="ChEBI" id="CHEBI:33019"/>
        <dbReference type="ChEBI" id="CHEBI:61560"/>
        <dbReference type="ChEBI" id="CHEBI:173112"/>
        <dbReference type="EC" id="2.7.7.7"/>
    </reaction>
</comment>
<dbReference type="InterPro" id="IPR002054">
    <property type="entry name" value="DNA-dir_DNA_pol_X"/>
</dbReference>
<keyword evidence="11" id="KW-0227">DNA damage</keyword>
<keyword evidence="12" id="KW-0832">Ubl conjugation</keyword>
<dbReference type="PANTHER" id="PTHR11276">
    <property type="entry name" value="DNA POLYMERASE TYPE-X FAMILY MEMBER"/>
    <property type="match status" value="1"/>
</dbReference>
<dbReference type="InterPro" id="IPR004013">
    <property type="entry name" value="PHP_dom"/>
</dbReference>
<evidence type="ECO:0000256" key="18">
    <source>
        <dbReference type="ARBA" id="ARBA00044632"/>
    </source>
</evidence>
<evidence type="ECO:0000256" key="1">
    <source>
        <dbReference type="ARBA" id="ARBA00001946"/>
    </source>
</evidence>
<dbReference type="InterPro" id="IPR029398">
    <property type="entry name" value="PolB_thumb"/>
</dbReference>
<evidence type="ECO:0000313" key="25">
    <source>
        <dbReference type="EMBL" id="HHF58070.1"/>
    </source>
</evidence>
<dbReference type="InterPro" id="IPR027421">
    <property type="entry name" value="DNA_pol_lamdba_lyase_dom_sf"/>
</dbReference>
<dbReference type="SMART" id="SM00278">
    <property type="entry name" value="HhH1"/>
    <property type="match status" value="3"/>
</dbReference>
<evidence type="ECO:0000256" key="8">
    <source>
        <dbReference type="ARBA" id="ARBA00022679"/>
    </source>
</evidence>
<evidence type="ECO:0000256" key="13">
    <source>
        <dbReference type="ARBA" id="ARBA00022932"/>
    </source>
</evidence>
<evidence type="ECO:0000256" key="19">
    <source>
        <dbReference type="ARBA" id="ARBA00044678"/>
    </source>
</evidence>
<comment type="function">
    <text evidence="20">Repair polymerase that plays a key role in base-excision repair. During this process, the damaged base is excised by specific DNA glycosylases, the DNA backbone is nicked at the abasic site by an apurinic/apyrimidic (AP) endonuclease, and POLB removes 5'-deoxyribose-phosphate from the preincised AP site acting as a 5'-deoxyribose-phosphate lyase (5'-dRP lyase); through its DNA polymerase activity, it adds one nucleotide to the 3' end of the arising single-nucleotide gap. Conducts 'gap-filling' DNA synthesis in a stepwise distributive fashion rather than in a processive fashion as for other DNA polymerases. It is also able to cleave sugar-phosphate bonds 3' to an intact AP site, acting as an AP lyase.</text>
</comment>
<evidence type="ECO:0000256" key="20">
    <source>
        <dbReference type="ARBA" id="ARBA00045548"/>
    </source>
</evidence>
<comment type="catalytic activity">
    <reaction evidence="18">
        <text>2'-deoxyribonucleotide-(2'-deoxyribose 5'-phosphate)-2'-deoxyribonucleotide-DNA = a 3'-end 2'-deoxyribonucleotide-(2,3-dehydro-2,3-deoxyribose 5'-phosphate)-DNA + a 5'-end 5'-phospho-2'-deoxyribonucleoside-DNA + H(+)</text>
        <dbReference type="Rhea" id="RHEA:66592"/>
        <dbReference type="Rhea" id="RHEA-COMP:13180"/>
        <dbReference type="Rhea" id="RHEA-COMP:16897"/>
        <dbReference type="Rhea" id="RHEA-COMP:17067"/>
        <dbReference type="ChEBI" id="CHEBI:15378"/>
        <dbReference type="ChEBI" id="CHEBI:136412"/>
        <dbReference type="ChEBI" id="CHEBI:157695"/>
        <dbReference type="ChEBI" id="CHEBI:167181"/>
        <dbReference type="EC" id="4.2.99.18"/>
    </reaction>
</comment>
<comment type="catalytic activity">
    <reaction evidence="19">
        <text>a 5'-end 2'-deoxyribose-2'-deoxyribonucleotide-DNA = (2E,4S)-4-hydroxypenten-2-al-5-phosphate + a 5'-end 5'-phospho-2'-deoxyribonucleoside-DNA + H(+)</text>
        <dbReference type="Rhea" id="RHEA:76255"/>
        <dbReference type="Rhea" id="RHEA-COMP:13180"/>
        <dbReference type="Rhea" id="RHEA-COMP:18657"/>
        <dbReference type="ChEBI" id="CHEBI:15378"/>
        <dbReference type="ChEBI" id="CHEBI:136412"/>
        <dbReference type="ChEBI" id="CHEBI:195194"/>
        <dbReference type="ChEBI" id="CHEBI:195195"/>
    </reaction>
</comment>
<dbReference type="Gene3D" id="3.30.460.10">
    <property type="entry name" value="Beta Polymerase, domain 2"/>
    <property type="match status" value="1"/>
</dbReference>
<dbReference type="InterPro" id="IPR016195">
    <property type="entry name" value="Pol/histidinol_Pase-like"/>
</dbReference>
<keyword evidence="8" id="KW-0808">Transferase</keyword>
<evidence type="ECO:0000256" key="17">
    <source>
        <dbReference type="ARBA" id="ARBA00035726"/>
    </source>
</evidence>
<evidence type="ECO:0000256" key="11">
    <source>
        <dbReference type="ARBA" id="ARBA00022763"/>
    </source>
</evidence>
<dbReference type="SMART" id="SM00483">
    <property type="entry name" value="POLXc"/>
    <property type="match status" value="1"/>
</dbReference>
<evidence type="ECO:0000256" key="21">
    <source>
        <dbReference type="ARBA" id="ARBA00049244"/>
    </source>
</evidence>
<keyword evidence="25" id="KW-0378">Hydrolase</keyword>
<dbReference type="NCBIfam" id="NF006375">
    <property type="entry name" value="PRK08609.1"/>
    <property type="match status" value="1"/>
</dbReference>
<dbReference type="Pfam" id="PF14520">
    <property type="entry name" value="HHH_5"/>
    <property type="match status" value="1"/>
</dbReference>
<dbReference type="GO" id="GO:0140078">
    <property type="term" value="F:class I DNA-(apurinic or apyrimidinic site) endonuclease activity"/>
    <property type="evidence" value="ECO:0007669"/>
    <property type="project" value="UniProtKB-EC"/>
</dbReference>
<evidence type="ECO:0000256" key="10">
    <source>
        <dbReference type="ARBA" id="ARBA00022705"/>
    </source>
</evidence>
<organism evidence="25">
    <name type="scientific">candidate division WOR-3 bacterium</name>
    <dbReference type="NCBI Taxonomy" id="2052148"/>
    <lineage>
        <taxon>Bacteria</taxon>
        <taxon>Bacteria division WOR-3</taxon>
    </lineage>
</organism>
<dbReference type="Pfam" id="PF14791">
    <property type="entry name" value="DNA_pol_B_thumb"/>
    <property type="match status" value="1"/>
</dbReference>
<evidence type="ECO:0000256" key="3">
    <source>
        <dbReference type="ARBA" id="ARBA00012417"/>
    </source>
</evidence>
<dbReference type="GO" id="GO:0005737">
    <property type="term" value="C:cytoplasm"/>
    <property type="evidence" value="ECO:0007669"/>
    <property type="project" value="UniProtKB-SubCell"/>
</dbReference>
<evidence type="ECO:0000256" key="7">
    <source>
        <dbReference type="ARBA" id="ARBA00022634"/>
    </source>
</evidence>
<dbReference type="EC" id="4.2.99.18" evidence="4"/>
<dbReference type="InterPro" id="IPR010996">
    <property type="entry name" value="HHH_MUS81"/>
</dbReference>
<feature type="domain" description="Helix-hairpin-helix DNA-binding motif class 1" evidence="22">
    <location>
        <begin position="55"/>
        <end position="74"/>
    </location>
</feature>
<evidence type="ECO:0000256" key="4">
    <source>
        <dbReference type="ARBA" id="ARBA00012720"/>
    </source>
</evidence>
<dbReference type="Gene3D" id="3.30.210.10">
    <property type="entry name" value="DNA polymerase, thumb domain"/>
    <property type="match status" value="1"/>
</dbReference>
<evidence type="ECO:0000256" key="16">
    <source>
        <dbReference type="ARBA" id="ARBA00035717"/>
    </source>
</evidence>
<dbReference type="GO" id="GO:0004527">
    <property type="term" value="F:exonuclease activity"/>
    <property type="evidence" value="ECO:0007669"/>
    <property type="project" value="UniProtKB-KW"/>
</dbReference>
<comment type="subcellular location">
    <subcellularLocation>
        <location evidence="2">Cytoplasm</location>
    </subcellularLocation>
</comment>
<dbReference type="InterPro" id="IPR043519">
    <property type="entry name" value="NT_sf"/>
</dbReference>
<evidence type="ECO:0000256" key="2">
    <source>
        <dbReference type="ARBA" id="ARBA00004496"/>
    </source>
</evidence>
<dbReference type="GO" id="GO:0006281">
    <property type="term" value="P:DNA repair"/>
    <property type="evidence" value="ECO:0007669"/>
    <property type="project" value="UniProtKB-KW"/>
</dbReference>